<reference evidence="2 3" key="1">
    <citation type="submission" date="2021-08" db="EMBL/GenBank/DDBJ databases">
        <title>Comparative Genomics Analysis of the Genus Qipengyuania Reveals Extensive Genetic Diversity and Metabolic Versatility, Including the Description of Fifteen Novel Species.</title>
        <authorList>
            <person name="Liu Y."/>
        </authorList>
    </citation>
    <scope>NUCLEOTIDE SEQUENCE [LARGE SCALE GENOMIC DNA]</scope>
    <source>
        <strain evidence="2 3">1NDH17</strain>
    </source>
</reference>
<dbReference type="Gene3D" id="1.10.3210.10">
    <property type="entry name" value="Hypothetical protein af1432"/>
    <property type="match status" value="1"/>
</dbReference>
<accession>A0ABS7IW35</accession>
<evidence type="ECO:0000313" key="2">
    <source>
        <dbReference type="EMBL" id="MBX7457715.1"/>
    </source>
</evidence>
<dbReference type="Pfam" id="PF02541">
    <property type="entry name" value="Ppx-GppA"/>
    <property type="match status" value="1"/>
</dbReference>
<keyword evidence="3" id="KW-1185">Reference proteome</keyword>
<dbReference type="Proteomes" id="UP000783253">
    <property type="component" value="Unassembled WGS sequence"/>
</dbReference>
<dbReference type="PANTHER" id="PTHR30005:SF0">
    <property type="entry name" value="RETROGRADE REGULATION PROTEIN 2"/>
    <property type="match status" value="1"/>
</dbReference>
<dbReference type="InterPro" id="IPR050273">
    <property type="entry name" value="GppA/Ppx_hydrolase"/>
</dbReference>
<feature type="domain" description="Ppx/GppA phosphatase N-terminal" evidence="1">
    <location>
        <begin position="33"/>
        <end position="307"/>
    </location>
</feature>
<dbReference type="PANTHER" id="PTHR30005">
    <property type="entry name" value="EXOPOLYPHOSPHATASE"/>
    <property type="match status" value="1"/>
</dbReference>
<dbReference type="InterPro" id="IPR003695">
    <property type="entry name" value="Ppx_GppA_N"/>
</dbReference>
<gene>
    <name evidence="2" type="ORF">K3152_05615</name>
</gene>
<dbReference type="EMBL" id="JAIGNK010000002">
    <property type="protein sequence ID" value="MBX7457715.1"/>
    <property type="molecule type" value="Genomic_DNA"/>
</dbReference>
<protein>
    <submittedName>
        <fullName evidence="2">Ppx/GppA family phosphatase</fullName>
    </submittedName>
</protein>
<dbReference type="CDD" id="cd24052">
    <property type="entry name" value="ASKHA_NBD_HpPPX-GppA-like"/>
    <property type="match status" value="1"/>
</dbReference>
<dbReference type="Gene3D" id="3.30.420.150">
    <property type="entry name" value="Exopolyphosphatase. Domain 2"/>
    <property type="match status" value="1"/>
</dbReference>
<dbReference type="RefSeq" id="WP_221573153.1">
    <property type="nucleotide sequence ID" value="NZ_JAIGNK010000002.1"/>
</dbReference>
<evidence type="ECO:0000313" key="3">
    <source>
        <dbReference type="Proteomes" id="UP000783253"/>
    </source>
</evidence>
<proteinExistence type="predicted"/>
<organism evidence="2 3">
    <name type="scientific">Qipengyuania polymorpha</name>
    <dbReference type="NCBI Taxonomy" id="2867234"/>
    <lineage>
        <taxon>Bacteria</taxon>
        <taxon>Pseudomonadati</taxon>
        <taxon>Pseudomonadota</taxon>
        <taxon>Alphaproteobacteria</taxon>
        <taxon>Sphingomonadales</taxon>
        <taxon>Erythrobacteraceae</taxon>
        <taxon>Qipengyuania</taxon>
    </lineage>
</organism>
<comment type="caution">
    <text evidence="2">The sequence shown here is derived from an EMBL/GenBank/DDBJ whole genome shotgun (WGS) entry which is preliminary data.</text>
</comment>
<evidence type="ECO:0000259" key="1">
    <source>
        <dbReference type="Pfam" id="PF02541"/>
    </source>
</evidence>
<name>A0ABS7IW35_9SPHN</name>
<dbReference type="InterPro" id="IPR043129">
    <property type="entry name" value="ATPase_NBD"/>
</dbReference>
<dbReference type="Gene3D" id="3.30.420.40">
    <property type="match status" value="1"/>
</dbReference>
<dbReference type="SUPFAM" id="SSF53067">
    <property type="entry name" value="Actin-like ATPase domain"/>
    <property type="match status" value="2"/>
</dbReference>
<sequence>MSATKTRNPKWQRRLIHPPRAVIDIGSNTVRLVIYEGTGRAPETVWNEKVAARLGRDLSETGRIPEEAEKEALDALARYALLVADRGIEDVQTVATAAARDAENGAEFLAKVASLGLEPRLLSGEEEACASAYGAIGAFPGARGTVADLGGGSLELVAIGDGDCHDAVSLPLGTLRLPKLRAAGSDIAKPVHDILSHEGWAEAHSGPLYMIGGTWRALAYYAMKQADYPLTDPHGFCLETDVARLHAVKLLEAKPNDLQNISGISEMRAEYLPNAAALLLPLLDELKPDSLVFSSWGIREGLLYGRLTDLQRGLDPLLSGVHAFCEPRDAAVVDATRVAGWTVELASGNGKRNERLRLASAQLAAALQRVEPNLRINHATEWALDKRWIDCSARDRAMMCAALFGSLGKTALPAKLRELAEDDDLREGLTWGLGFRLARRLGAGSRLVLASSKLRLEKDALVLSIDESRKALATGPMTQDLALLAEWLGRKPKVETGRFEQSDED</sequence>